<dbReference type="PANTHER" id="PTHR45928">
    <property type="entry name" value="RE38146P"/>
    <property type="match status" value="1"/>
</dbReference>
<evidence type="ECO:0000313" key="12">
    <source>
        <dbReference type="EMBL" id="CAD5118860.1"/>
    </source>
</evidence>
<evidence type="ECO:0000313" key="13">
    <source>
        <dbReference type="Proteomes" id="UP000549394"/>
    </source>
</evidence>
<dbReference type="FunFam" id="1.50.40.10:FF:000039">
    <property type="entry name" value="Solute carrier family 25 member 35"/>
    <property type="match status" value="1"/>
</dbReference>
<evidence type="ECO:0000256" key="1">
    <source>
        <dbReference type="ARBA" id="ARBA00004448"/>
    </source>
</evidence>
<dbReference type="Gene3D" id="1.50.40.10">
    <property type="entry name" value="Mitochondrial carrier domain"/>
    <property type="match status" value="1"/>
</dbReference>
<feature type="repeat" description="Solcar" evidence="10">
    <location>
        <begin position="1"/>
        <end position="90"/>
    </location>
</feature>
<dbReference type="InterPro" id="IPR023395">
    <property type="entry name" value="MCP_dom_sf"/>
</dbReference>
<comment type="similarity">
    <text evidence="2 11">Belongs to the mitochondrial carrier (TC 2.A.29) family.</text>
</comment>
<name>A0A7I8VRB9_9ANNE</name>
<protein>
    <submittedName>
        <fullName evidence="12">Uncharacterized protein</fullName>
    </submittedName>
</protein>
<evidence type="ECO:0000256" key="8">
    <source>
        <dbReference type="ARBA" id="ARBA00023128"/>
    </source>
</evidence>
<proteinExistence type="inferred from homology"/>
<feature type="repeat" description="Solcar" evidence="10">
    <location>
        <begin position="100"/>
        <end position="193"/>
    </location>
</feature>
<accession>A0A7I8VRB9</accession>
<comment type="caution">
    <text evidence="12">The sequence shown here is derived from an EMBL/GenBank/DDBJ whole genome shotgun (WGS) entry which is preliminary data.</text>
</comment>
<dbReference type="AlphaFoldDB" id="A0A7I8VRB9"/>
<evidence type="ECO:0000256" key="9">
    <source>
        <dbReference type="ARBA" id="ARBA00023136"/>
    </source>
</evidence>
<dbReference type="EMBL" id="CAJFCJ010000009">
    <property type="protein sequence ID" value="CAD5118860.1"/>
    <property type="molecule type" value="Genomic_DNA"/>
</dbReference>
<evidence type="ECO:0000256" key="2">
    <source>
        <dbReference type="ARBA" id="ARBA00006375"/>
    </source>
</evidence>
<evidence type="ECO:0000256" key="6">
    <source>
        <dbReference type="ARBA" id="ARBA00022792"/>
    </source>
</evidence>
<dbReference type="SUPFAM" id="SSF103506">
    <property type="entry name" value="Mitochondrial carrier"/>
    <property type="match status" value="1"/>
</dbReference>
<evidence type="ECO:0000256" key="10">
    <source>
        <dbReference type="PROSITE-ProRule" id="PRU00282"/>
    </source>
</evidence>
<keyword evidence="6" id="KW-0999">Mitochondrion inner membrane</keyword>
<gene>
    <name evidence="12" type="ORF">DGYR_LOCUS7173</name>
</gene>
<feature type="repeat" description="Solcar" evidence="10">
    <location>
        <begin position="203"/>
        <end position="294"/>
    </location>
</feature>
<sequence>MEFAIGGVAACGAGLFTNPLEVVKTRMQLQGEFRARGQYTVHYRNVFHAFYTIAQEEGFRSLQKGLVPALYYQFFMNGLRLGVYQSLNNLGLNRDSDGNISFPRSIAAGALSGVVGAVTGSPFYLIKTHLQSQSAESIAVGHQHKHGSFTQAFKKIYSENGLLGLWRGSSGAMARVMVGSGAQLSTFSTCKQYIVNKGWFERTSVLNALLASMMSGVAVVFFMTPFDVVSTRLYNQNVDSSGRGIYYKGFTDCFYKILKNEGPLAFYKGWTASYLRLGPHTILSLVFWDEIRKFSARYLY</sequence>
<keyword evidence="7" id="KW-1133">Transmembrane helix</keyword>
<keyword evidence="9 10" id="KW-0472">Membrane</keyword>
<keyword evidence="3 11" id="KW-0813">Transport</keyword>
<dbReference type="OrthoDB" id="6703404at2759"/>
<reference evidence="12 13" key="1">
    <citation type="submission" date="2020-08" db="EMBL/GenBank/DDBJ databases">
        <authorList>
            <person name="Hejnol A."/>
        </authorList>
    </citation>
    <scope>NUCLEOTIDE SEQUENCE [LARGE SCALE GENOMIC DNA]</scope>
</reference>
<keyword evidence="4 10" id="KW-0812">Transmembrane</keyword>
<keyword evidence="5" id="KW-0677">Repeat</keyword>
<comment type="subcellular location">
    <subcellularLocation>
        <location evidence="1">Mitochondrion inner membrane</location>
        <topology evidence="1">Multi-pass membrane protein</topology>
    </subcellularLocation>
</comment>
<evidence type="ECO:0000256" key="5">
    <source>
        <dbReference type="ARBA" id="ARBA00022737"/>
    </source>
</evidence>
<dbReference type="PROSITE" id="PS50920">
    <property type="entry name" value="SOLCAR"/>
    <property type="match status" value="3"/>
</dbReference>
<dbReference type="GO" id="GO:0005743">
    <property type="term" value="C:mitochondrial inner membrane"/>
    <property type="evidence" value="ECO:0007669"/>
    <property type="project" value="UniProtKB-SubCell"/>
</dbReference>
<dbReference type="Proteomes" id="UP000549394">
    <property type="component" value="Unassembled WGS sequence"/>
</dbReference>
<evidence type="ECO:0000256" key="4">
    <source>
        <dbReference type="ARBA" id="ARBA00022692"/>
    </source>
</evidence>
<evidence type="ECO:0000256" key="3">
    <source>
        <dbReference type="ARBA" id="ARBA00022448"/>
    </source>
</evidence>
<dbReference type="PANTHER" id="PTHR45928:SF1">
    <property type="entry name" value="RE38146P"/>
    <property type="match status" value="1"/>
</dbReference>
<keyword evidence="13" id="KW-1185">Reference proteome</keyword>
<dbReference type="InterPro" id="IPR018108">
    <property type="entry name" value="MCP_transmembrane"/>
</dbReference>
<organism evidence="12 13">
    <name type="scientific">Dimorphilus gyrociliatus</name>
    <dbReference type="NCBI Taxonomy" id="2664684"/>
    <lineage>
        <taxon>Eukaryota</taxon>
        <taxon>Metazoa</taxon>
        <taxon>Spiralia</taxon>
        <taxon>Lophotrochozoa</taxon>
        <taxon>Annelida</taxon>
        <taxon>Polychaeta</taxon>
        <taxon>Polychaeta incertae sedis</taxon>
        <taxon>Dinophilidae</taxon>
        <taxon>Dimorphilus</taxon>
    </lineage>
</organism>
<dbReference type="InterPro" id="IPR051508">
    <property type="entry name" value="Mito_Carrier_Antiporter"/>
</dbReference>
<dbReference type="Pfam" id="PF00153">
    <property type="entry name" value="Mito_carr"/>
    <property type="match status" value="3"/>
</dbReference>
<evidence type="ECO:0000256" key="11">
    <source>
        <dbReference type="RuleBase" id="RU000488"/>
    </source>
</evidence>
<evidence type="ECO:0000256" key="7">
    <source>
        <dbReference type="ARBA" id="ARBA00022989"/>
    </source>
</evidence>
<keyword evidence="8" id="KW-0496">Mitochondrion</keyword>